<dbReference type="Gene3D" id="1.20.1280.50">
    <property type="match status" value="1"/>
</dbReference>
<dbReference type="InterPro" id="IPR001810">
    <property type="entry name" value="F-box_dom"/>
</dbReference>
<dbReference type="PROSITE" id="PS50181">
    <property type="entry name" value="FBOX"/>
    <property type="match status" value="1"/>
</dbReference>
<keyword evidence="3" id="KW-1185">Reference proteome</keyword>
<dbReference type="Proteomes" id="UP000467700">
    <property type="component" value="Unassembled WGS sequence"/>
</dbReference>
<reference evidence="2 3" key="1">
    <citation type="submission" date="2020-01" db="EMBL/GenBank/DDBJ databases">
        <authorList>
            <person name="Gupta K D."/>
        </authorList>
    </citation>
    <scope>NUCLEOTIDE SEQUENCE [LARGE SCALE GENOMIC DNA]</scope>
</reference>
<dbReference type="AlphaFoldDB" id="A0A8S0VQ74"/>
<dbReference type="Pfam" id="PF12937">
    <property type="entry name" value="F-box-like"/>
    <property type="match status" value="1"/>
</dbReference>
<protein>
    <recommendedName>
        <fullName evidence="1">F-box domain-containing protein</fullName>
    </recommendedName>
</protein>
<evidence type="ECO:0000259" key="1">
    <source>
        <dbReference type="PROSITE" id="PS50181"/>
    </source>
</evidence>
<evidence type="ECO:0000313" key="2">
    <source>
        <dbReference type="EMBL" id="CAA7258966.1"/>
    </source>
</evidence>
<dbReference type="EMBL" id="CACVBS010000013">
    <property type="protein sequence ID" value="CAA7258966.1"/>
    <property type="molecule type" value="Genomic_DNA"/>
</dbReference>
<comment type="caution">
    <text evidence="2">The sequence shown here is derived from an EMBL/GenBank/DDBJ whole genome shotgun (WGS) entry which is preliminary data.</text>
</comment>
<name>A0A8S0VQ74_CYCAE</name>
<feature type="domain" description="F-box" evidence="1">
    <location>
        <begin position="1"/>
        <end position="48"/>
    </location>
</feature>
<dbReference type="SUPFAM" id="SSF81383">
    <property type="entry name" value="F-box domain"/>
    <property type="match status" value="1"/>
</dbReference>
<dbReference type="OrthoDB" id="2937711at2759"/>
<gene>
    <name evidence="2" type="ORF">AAE3_LOCUS1254</name>
</gene>
<organism evidence="2 3">
    <name type="scientific">Cyclocybe aegerita</name>
    <name type="common">Black poplar mushroom</name>
    <name type="synonym">Agrocybe aegerita</name>
    <dbReference type="NCBI Taxonomy" id="1973307"/>
    <lineage>
        <taxon>Eukaryota</taxon>
        <taxon>Fungi</taxon>
        <taxon>Dikarya</taxon>
        <taxon>Basidiomycota</taxon>
        <taxon>Agaricomycotina</taxon>
        <taxon>Agaricomycetes</taxon>
        <taxon>Agaricomycetidae</taxon>
        <taxon>Agaricales</taxon>
        <taxon>Agaricineae</taxon>
        <taxon>Bolbitiaceae</taxon>
        <taxon>Cyclocybe</taxon>
    </lineage>
</organism>
<dbReference type="InterPro" id="IPR036047">
    <property type="entry name" value="F-box-like_dom_sf"/>
</dbReference>
<accession>A0A8S0VQ74</accession>
<sequence>MVGLDQLPADILLYIISFCDLADVAAFATVSRALREISSTHRSLWIGALENARHVDPIACTFNEDLTAHDVPGLKTITLHTLRLRRNWARREPRIIGPIKTFTLGLPLLDVIFQVPGTELYLFHSRTRGTVEAWDIGAARQVAPPVYVAKKILDVSPGQDLPGKFSMGLLTSETPENDNNKLVIVCLEYGQDEVSIKLAMQHIFEAEMYHWAVFMSPEVVGVLRCNPGIMLDDETIDIIALNISTGRRAYIKTDIARDDFPFEGQSGTTMVDGCLSIVTEFDDDSTVYTCLKKHLPHNGNTNCPERVTLKCPPLRGGKSLPRPDERTIVPEGVLSADSFYGVPAVSLQLINEELSRDVSRQSIEIVFWTSVKRDTQTEDEMTAAGQPCFRVEAHDPVAIPGCLQDSSDSSWQLMLLPHSGRKVLLVINNNEDQPILYLVNFDYDTKTPSLHVINLPPFINLSLVHGLSLDDHRGVITLLDTRGSLFAIPFA</sequence>
<proteinExistence type="predicted"/>
<dbReference type="CDD" id="cd09917">
    <property type="entry name" value="F-box_SF"/>
    <property type="match status" value="1"/>
</dbReference>
<evidence type="ECO:0000313" key="3">
    <source>
        <dbReference type="Proteomes" id="UP000467700"/>
    </source>
</evidence>